<accession>A0ABT4LHA0</accession>
<protein>
    <submittedName>
        <fullName evidence="2">Invasion associated locus B family protein</fullName>
    </submittedName>
</protein>
<dbReference type="Proteomes" id="UP001069802">
    <property type="component" value="Unassembled WGS sequence"/>
</dbReference>
<sequence length="175" mass="19123">MSYVKPRLLSGFILSLGVGVLLSLSQANAQEAAQRTVEQHGDWAALCKATDAKSCYIVQRILLGDNDKPVLELAVGRPANNPTEISTMILTLPLGIRLPEGFGLEIGTTLKRKYPFERCIKSGCQTEIQLDTELVQNLQGQNEGRVVFLDSTKKTIAIPFSLKGFTKAYSKVLGQ</sequence>
<evidence type="ECO:0000313" key="2">
    <source>
        <dbReference type="EMBL" id="MCZ4280469.1"/>
    </source>
</evidence>
<gene>
    <name evidence="2" type="ORF">O4H49_06755</name>
</gene>
<dbReference type="RefSeq" id="WP_269422670.1">
    <property type="nucleotide sequence ID" value="NZ_JAPWGY010000002.1"/>
</dbReference>
<evidence type="ECO:0000313" key="3">
    <source>
        <dbReference type="Proteomes" id="UP001069802"/>
    </source>
</evidence>
<dbReference type="InterPro" id="IPR038696">
    <property type="entry name" value="IalB_sf"/>
</dbReference>
<comment type="caution">
    <text evidence="2">The sequence shown here is derived from an EMBL/GenBank/DDBJ whole genome shotgun (WGS) entry which is preliminary data.</text>
</comment>
<dbReference type="InterPro" id="IPR010642">
    <property type="entry name" value="Invasion_prot_B"/>
</dbReference>
<dbReference type="Gene3D" id="2.60.40.1880">
    <property type="entry name" value="Invasion associated locus B (IalB) protein"/>
    <property type="match status" value="1"/>
</dbReference>
<organism evidence="2 3">
    <name type="scientific">Kiloniella laminariae</name>
    <dbReference type="NCBI Taxonomy" id="454162"/>
    <lineage>
        <taxon>Bacteria</taxon>
        <taxon>Pseudomonadati</taxon>
        <taxon>Pseudomonadota</taxon>
        <taxon>Alphaproteobacteria</taxon>
        <taxon>Rhodospirillales</taxon>
        <taxon>Kiloniellaceae</taxon>
        <taxon>Kiloniella</taxon>
    </lineage>
</organism>
<feature type="signal peptide" evidence="1">
    <location>
        <begin position="1"/>
        <end position="29"/>
    </location>
</feature>
<keyword evidence="3" id="KW-1185">Reference proteome</keyword>
<dbReference type="EMBL" id="JAPWGY010000002">
    <property type="protein sequence ID" value="MCZ4280469.1"/>
    <property type="molecule type" value="Genomic_DNA"/>
</dbReference>
<keyword evidence="1" id="KW-0732">Signal</keyword>
<proteinExistence type="predicted"/>
<feature type="chain" id="PRO_5045253994" evidence="1">
    <location>
        <begin position="30"/>
        <end position="175"/>
    </location>
</feature>
<reference evidence="2" key="1">
    <citation type="submission" date="2022-12" db="EMBL/GenBank/DDBJ databases">
        <title>Bacterial isolates from different developmental stages of Nematostella vectensis.</title>
        <authorList>
            <person name="Fraune S."/>
        </authorList>
    </citation>
    <scope>NUCLEOTIDE SEQUENCE</scope>
    <source>
        <strain evidence="2">G21630-S1</strain>
    </source>
</reference>
<dbReference type="Pfam" id="PF06776">
    <property type="entry name" value="IalB"/>
    <property type="match status" value="1"/>
</dbReference>
<name>A0ABT4LHA0_9PROT</name>
<evidence type="ECO:0000256" key="1">
    <source>
        <dbReference type="SAM" id="SignalP"/>
    </source>
</evidence>